<dbReference type="EMBL" id="JAAMOZ010000001">
    <property type="protein sequence ID" value="NIH56256.1"/>
    <property type="molecule type" value="Genomic_DNA"/>
</dbReference>
<organism evidence="1 2">
    <name type="scientific">Brooklawnia cerclae</name>
    <dbReference type="NCBI Taxonomy" id="349934"/>
    <lineage>
        <taxon>Bacteria</taxon>
        <taxon>Bacillati</taxon>
        <taxon>Actinomycetota</taxon>
        <taxon>Actinomycetes</taxon>
        <taxon>Propionibacteriales</taxon>
        <taxon>Propionibacteriaceae</taxon>
        <taxon>Brooklawnia</taxon>
    </lineage>
</organism>
<dbReference type="Proteomes" id="UP000749311">
    <property type="component" value="Unassembled WGS sequence"/>
</dbReference>
<protein>
    <recommendedName>
        <fullName evidence="3">Minor capsid protein</fullName>
    </recommendedName>
</protein>
<comment type="caution">
    <text evidence="1">The sequence shown here is derived from an EMBL/GenBank/DDBJ whole genome shotgun (WGS) entry which is preliminary data.</text>
</comment>
<reference evidence="1 2" key="1">
    <citation type="submission" date="2020-02" db="EMBL/GenBank/DDBJ databases">
        <title>Sequencing the genomes of 1000 actinobacteria strains.</title>
        <authorList>
            <person name="Klenk H.-P."/>
        </authorList>
    </citation>
    <scope>NUCLEOTIDE SEQUENCE [LARGE SCALE GENOMIC DNA]</scope>
    <source>
        <strain evidence="1 2">DSM 19609</strain>
    </source>
</reference>
<sequence>MPVSNQDADGLADPILGIYTDAERLLLERIARALGQGLDAPDWAERKLAELRLLIARVKGDLDKLTDRSVDAIVEAIVTAWGRGEAIATWDTKDLLATVAAGKDPAWLPAVQALVGETVATVTGANTAILRAVDDAYRAAVSRADAQVLLGVLTRREAAQLVLDDLATRGISGFIDSRGRRWDMASYAEMSVRSATARATLDAHTAKLLDLGHDLVQVSDSPAECPLCRPWEGKVLSLTGIPHVDVPVAGTLEQARAAGLMHPNCTHRLGAYFHGVTEPMHDTANPEGYEARQQQRYIERRIREWKRREAVALDEGARKKAHAKVLDWQARARENVADTGTKRLSYREQVGKAH</sequence>
<name>A0ABX0SHL7_9ACTN</name>
<accession>A0ABX0SHL7</accession>
<keyword evidence="2" id="KW-1185">Reference proteome</keyword>
<gene>
    <name evidence="1" type="ORF">FB473_000901</name>
</gene>
<evidence type="ECO:0000313" key="1">
    <source>
        <dbReference type="EMBL" id="NIH56256.1"/>
    </source>
</evidence>
<dbReference type="Pfam" id="PF06152">
    <property type="entry name" value="Phage_min_cap2"/>
    <property type="match status" value="1"/>
</dbReference>
<proteinExistence type="predicted"/>
<dbReference type="InterPro" id="IPR009319">
    <property type="entry name" value="Phage_A118_VSP1"/>
</dbReference>
<evidence type="ECO:0000313" key="2">
    <source>
        <dbReference type="Proteomes" id="UP000749311"/>
    </source>
</evidence>
<dbReference type="RefSeq" id="WP_167165231.1">
    <property type="nucleotide sequence ID" value="NZ_BAAAOO010000002.1"/>
</dbReference>
<evidence type="ECO:0008006" key="3">
    <source>
        <dbReference type="Google" id="ProtNLM"/>
    </source>
</evidence>